<evidence type="ECO:0000259" key="13">
    <source>
        <dbReference type="SMART" id="SM00848"/>
    </source>
</evidence>
<evidence type="ECO:0000256" key="10">
    <source>
        <dbReference type="SAM" id="MobiDB-lite"/>
    </source>
</evidence>
<dbReference type="InterPro" id="IPR038765">
    <property type="entry name" value="Papain-like_cys_pep_sf"/>
</dbReference>
<evidence type="ECO:0000256" key="11">
    <source>
        <dbReference type="SAM" id="SignalP"/>
    </source>
</evidence>
<feature type="region of interest" description="Disordered" evidence="10">
    <location>
        <begin position="334"/>
        <end position="355"/>
    </location>
</feature>
<evidence type="ECO:0000256" key="1">
    <source>
        <dbReference type="ARBA" id="ARBA00008455"/>
    </source>
</evidence>
<evidence type="ECO:0000256" key="9">
    <source>
        <dbReference type="ARBA" id="ARBA00068904"/>
    </source>
</evidence>
<comment type="caution">
    <text evidence="14">The sequence shown here is derived from an EMBL/GenBank/DDBJ whole genome shotgun (WGS) entry which is preliminary data.</text>
</comment>
<comment type="catalytic activity">
    <reaction evidence="6">
        <text>Specificity close to that of papain.</text>
        <dbReference type="EC" id="3.4.22.14"/>
    </reaction>
</comment>
<evidence type="ECO:0000256" key="4">
    <source>
        <dbReference type="ARBA" id="ARBA00022807"/>
    </source>
</evidence>
<evidence type="ECO:0000256" key="5">
    <source>
        <dbReference type="ARBA" id="ARBA00023157"/>
    </source>
</evidence>
<proteinExistence type="inferred from homology"/>
<comment type="function">
    <text evidence="7">Cysteine protease responsible for the cleavage of kiwellin into kissper and KiTH.</text>
</comment>
<dbReference type="SUPFAM" id="SSF54001">
    <property type="entry name" value="Cysteine proteinases"/>
    <property type="match status" value="1"/>
</dbReference>
<dbReference type="InterPro" id="IPR025661">
    <property type="entry name" value="Pept_asp_AS"/>
</dbReference>
<evidence type="ECO:0000256" key="2">
    <source>
        <dbReference type="ARBA" id="ARBA00022670"/>
    </source>
</evidence>
<keyword evidence="15" id="KW-1185">Reference proteome</keyword>
<evidence type="ECO:0000256" key="7">
    <source>
        <dbReference type="ARBA" id="ARBA00058326"/>
    </source>
</evidence>
<keyword evidence="5" id="KW-1015">Disulfide bond</keyword>
<dbReference type="Pfam" id="PF00112">
    <property type="entry name" value="Peptidase_C1"/>
    <property type="match status" value="1"/>
</dbReference>
<keyword evidence="3" id="KW-0378">Hydrolase</keyword>
<keyword evidence="11" id="KW-0732">Signal</keyword>
<dbReference type="PRINTS" id="PR00705">
    <property type="entry name" value="PAPAIN"/>
</dbReference>
<name>A0AAU9LY67_9ASTR</name>
<dbReference type="SMART" id="SM00645">
    <property type="entry name" value="Pept_C1"/>
    <property type="match status" value="1"/>
</dbReference>
<dbReference type="PROSITE" id="PS00640">
    <property type="entry name" value="THIOL_PROTEASE_ASN"/>
    <property type="match status" value="1"/>
</dbReference>
<dbReference type="CDD" id="cd02248">
    <property type="entry name" value="Peptidase_C1A"/>
    <property type="match status" value="1"/>
</dbReference>
<dbReference type="PANTHER" id="PTHR12411">
    <property type="entry name" value="CYSTEINE PROTEASE FAMILY C1-RELATED"/>
    <property type="match status" value="1"/>
</dbReference>
<dbReference type="InterPro" id="IPR013128">
    <property type="entry name" value="Peptidase_C1A"/>
</dbReference>
<gene>
    <name evidence="14" type="ORF">LVIROSA_LOCUS6840</name>
</gene>
<keyword evidence="2" id="KW-0645">Protease</keyword>
<dbReference type="GO" id="GO:0006508">
    <property type="term" value="P:proteolysis"/>
    <property type="evidence" value="ECO:0007669"/>
    <property type="project" value="UniProtKB-KW"/>
</dbReference>
<keyword evidence="4" id="KW-0788">Thiol protease</keyword>
<dbReference type="EC" id="3.4.22.14" evidence="8"/>
<dbReference type="AlphaFoldDB" id="A0AAU9LY67"/>
<feature type="domain" description="Peptidase C1A papain C-terminal" evidence="12">
    <location>
        <begin position="124"/>
        <end position="336"/>
    </location>
</feature>
<evidence type="ECO:0000256" key="8">
    <source>
        <dbReference type="ARBA" id="ARBA00066502"/>
    </source>
</evidence>
<protein>
    <recommendedName>
        <fullName evidence="9">Actinidain</fullName>
        <ecNumber evidence="8">3.4.22.14</ecNumber>
    </recommendedName>
</protein>
<evidence type="ECO:0000259" key="12">
    <source>
        <dbReference type="SMART" id="SM00645"/>
    </source>
</evidence>
<dbReference type="FunFam" id="3.90.70.10:FF:000068">
    <property type="entry name" value="Cysteine protease 1"/>
    <property type="match status" value="1"/>
</dbReference>
<dbReference type="Pfam" id="PF08246">
    <property type="entry name" value="Inhibitor_I29"/>
    <property type="match status" value="1"/>
</dbReference>
<evidence type="ECO:0000256" key="6">
    <source>
        <dbReference type="ARBA" id="ARBA00050389"/>
    </source>
</evidence>
<reference evidence="14 15" key="1">
    <citation type="submission" date="2022-01" db="EMBL/GenBank/DDBJ databases">
        <authorList>
            <person name="Xiong W."/>
            <person name="Schranz E."/>
        </authorList>
    </citation>
    <scope>NUCLEOTIDE SEQUENCE [LARGE SCALE GENOMIC DNA]</scope>
</reference>
<feature type="signal peptide" evidence="11">
    <location>
        <begin position="1"/>
        <end position="23"/>
    </location>
</feature>
<dbReference type="EMBL" id="CAKMRJ010000251">
    <property type="protein sequence ID" value="CAH1419302.1"/>
    <property type="molecule type" value="Genomic_DNA"/>
</dbReference>
<accession>A0AAU9LY67</accession>
<evidence type="ECO:0000313" key="15">
    <source>
        <dbReference type="Proteomes" id="UP001157418"/>
    </source>
</evidence>
<evidence type="ECO:0000256" key="3">
    <source>
        <dbReference type="ARBA" id="ARBA00022801"/>
    </source>
</evidence>
<dbReference type="Proteomes" id="UP001157418">
    <property type="component" value="Unassembled WGS sequence"/>
</dbReference>
<dbReference type="InterPro" id="IPR013201">
    <property type="entry name" value="Prot_inhib_I29"/>
</dbReference>
<dbReference type="Gene3D" id="3.90.70.10">
    <property type="entry name" value="Cysteine proteinases"/>
    <property type="match status" value="1"/>
</dbReference>
<feature type="domain" description="Cathepsin propeptide inhibitor" evidence="13">
    <location>
        <begin position="36"/>
        <end position="93"/>
    </location>
</feature>
<dbReference type="InterPro" id="IPR039417">
    <property type="entry name" value="Peptidase_C1A_papain-like"/>
</dbReference>
<dbReference type="InterPro" id="IPR000668">
    <property type="entry name" value="Peptidase_C1A_C"/>
</dbReference>
<evidence type="ECO:0000313" key="14">
    <source>
        <dbReference type="EMBL" id="CAH1419302.1"/>
    </source>
</evidence>
<sequence length="355" mass="39948">MKLFPMAIFLFTALFVTTSHALASRWRTDDEVQAMYESWLVKHGKLYYNTLGEKEKRFQIFKHNLRYIGDHNSGDHSYKLALNKFSDLTNDEYRLRYTRAIPKRKSNKVTTNRYSPLSDDDDILPDSVDWRSKGAVADIKNQQQCGSDYAFSAIGAVEGINQIVTGDLITLSEQQIIDCDKSNNHGCDGGSMTDVFKFIIENGGIDTDKDYPYTAERGECKKHKNVVSIDSFEDVPEGNESELQKAVANQPIAAAMEMDDMDLQFYDRGIYDGLCGSSANAGLVVVGYGTEDGNDYWLVRNSWGSGWGEEGYIRLKRNVEETTGKCGIATLASYPVKTNPTNPNRGREKRTRPLI</sequence>
<organism evidence="14 15">
    <name type="scientific">Lactuca virosa</name>
    <dbReference type="NCBI Taxonomy" id="75947"/>
    <lineage>
        <taxon>Eukaryota</taxon>
        <taxon>Viridiplantae</taxon>
        <taxon>Streptophyta</taxon>
        <taxon>Embryophyta</taxon>
        <taxon>Tracheophyta</taxon>
        <taxon>Spermatophyta</taxon>
        <taxon>Magnoliopsida</taxon>
        <taxon>eudicotyledons</taxon>
        <taxon>Gunneridae</taxon>
        <taxon>Pentapetalae</taxon>
        <taxon>asterids</taxon>
        <taxon>campanulids</taxon>
        <taxon>Asterales</taxon>
        <taxon>Asteraceae</taxon>
        <taxon>Cichorioideae</taxon>
        <taxon>Cichorieae</taxon>
        <taxon>Lactucinae</taxon>
        <taxon>Lactuca</taxon>
    </lineage>
</organism>
<comment type="similarity">
    <text evidence="1">Belongs to the peptidase C1 family.</text>
</comment>
<feature type="chain" id="PRO_5043908422" description="Actinidain" evidence="11">
    <location>
        <begin position="24"/>
        <end position="355"/>
    </location>
</feature>
<dbReference type="GO" id="GO:0004197">
    <property type="term" value="F:cysteine-type endopeptidase activity"/>
    <property type="evidence" value="ECO:0007669"/>
    <property type="project" value="UniProtKB-EC"/>
</dbReference>
<dbReference type="SMART" id="SM00848">
    <property type="entry name" value="Inhibitor_I29"/>
    <property type="match status" value="1"/>
</dbReference>